<reference evidence="4" key="1">
    <citation type="submission" date="2018-11" db="EMBL/GenBank/DDBJ databases">
        <title>Phylogenetic, genomic, and biogeographic characterization of a novel and ubiquitous marine invertebrate-associated Rickettsiales parasite, Candidatus Marinoinvertebrata rohwerii, gen. nov., sp. nov.</title>
        <authorList>
            <person name="Klinges J.G."/>
            <person name="Rosales S.M."/>
            <person name="Mcminds R."/>
            <person name="Shaver E.C."/>
            <person name="Shantz A."/>
            <person name="Peters E.C."/>
            <person name="Burkepile D.E."/>
            <person name="Silliman B.R."/>
            <person name="Vega Thurber R.L."/>
        </authorList>
    </citation>
    <scope>NUCLEOTIDE SEQUENCE [LARGE SCALE GENOMIC DNA]</scope>
    <source>
        <strain evidence="4">a_cerv_44</strain>
    </source>
</reference>
<evidence type="ECO:0000313" key="4">
    <source>
        <dbReference type="Proteomes" id="UP000279470"/>
    </source>
</evidence>
<dbReference type="Proteomes" id="UP000279470">
    <property type="component" value="Unassembled WGS sequence"/>
</dbReference>
<sequence>MKRLIYTCIITIIISYIFISYPKIDIFISSLFYSENSHKFYLKNNYILKFISYLAYYLAFLLLAYSSIVILLTFIKTKSYRFINYRPQIIILLVFFIGSVLLVQTFSKHYFGRARPYKIIEFNGNKEFTAAFTVSNQCTFNCSFVSFHTSIGVLFLIYSFYQTGSKRKLMIIFSYLLVVLFALTRVMQGKHFLSDVVISTCFMFIIYYLILFIEGKCIKLERKIYS</sequence>
<evidence type="ECO:0000259" key="2">
    <source>
        <dbReference type="SMART" id="SM00014"/>
    </source>
</evidence>
<dbReference type="AlphaFoldDB" id="A0A429XIU6"/>
<keyword evidence="1" id="KW-0472">Membrane</keyword>
<dbReference type="SMART" id="SM00014">
    <property type="entry name" value="acidPPc"/>
    <property type="match status" value="1"/>
</dbReference>
<comment type="caution">
    <text evidence="3">The sequence shown here is derived from an EMBL/GenBank/DDBJ whole genome shotgun (WGS) entry which is preliminary data.</text>
</comment>
<proteinExistence type="predicted"/>
<dbReference type="RefSeq" id="WP_126044841.1">
    <property type="nucleotide sequence ID" value="NZ_RXFM01000048.1"/>
</dbReference>
<feature type="transmembrane region" description="Helical" evidence="1">
    <location>
        <begin position="168"/>
        <end position="186"/>
    </location>
</feature>
<keyword evidence="1" id="KW-0812">Transmembrane</keyword>
<feature type="domain" description="Phosphatidic acid phosphatase type 2/haloperoxidase" evidence="2">
    <location>
        <begin position="90"/>
        <end position="211"/>
    </location>
</feature>
<dbReference type="InterPro" id="IPR036938">
    <property type="entry name" value="PAP2/HPO_sf"/>
</dbReference>
<dbReference type="InterPro" id="IPR000326">
    <property type="entry name" value="PAP2/HPO"/>
</dbReference>
<feature type="transmembrane region" description="Helical" evidence="1">
    <location>
        <begin position="53"/>
        <end position="75"/>
    </location>
</feature>
<organism evidence="3 4">
    <name type="scientific">Candidatus Aquarickettsia rohweri</name>
    <dbReference type="NCBI Taxonomy" id="2602574"/>
    <lineage>
        <taxon>Bacteria</taxon>
        <taxon>Pseudomonadati</taxon>
        <taxon>Pseudomonadota</taxon>
        <taxon>Alphaproteobacteria</taxon>
        <taxon>Rickettsiales</taxon>
        <taxon>Candidatus Midichloriaceae</taxon>
        <taxon>Candidatus Aquarickettsia</taxon>
    </lineage>
</organism>
<feature type="transmembrane region" description="Helical" evidence="1">
    <location>
        <begin position="144"/>
        <end position="161"/>
    </location>
</feature>
<keyword evidence="1" id="KW-1133">Transmembrane helix</keyword>
<protein>
    <submittedName>
        <fullName evidence="3">Phosphatase PAP2 family protein</fullName>
    </submittedName>
</protein>
<gene>
    <name evidence="3" type="ORF">EIC27_03980</name>
</gene>
<feature type="transmembrane region" description="Helical" evidence="1">
    <location>
        <begin position="7"/>
        <end position="33"/>
    </location>
</feature>
<dbReference type="Gene3D" id="1.20.144.10">
    <property type="entry name" value="Phosphatidic acid phosphatase type 2/haloperoxidase"/>
    <property type="match status" value="1"/>
</dbReference>
<accession>A0A429XIU6</accession>
<evidence type="ECO:0000313" key="3">
    <source>
        <dbReference type="EMBL" id="RST65821.1"/>
    </source>
</evidence>
<feature type="transmembrane region" description="Helical" evidence="1">
    <location>
        <begin position="87"/>
        <end position="107"/>
    </location>
</feature>
<dbReference type="OrthoDB" id="9813524at2"/>
<evidence type="ECO:0000256" key="1">
    <source>
        <dbReference type="SAM" id="Phobius"/>
    </source>
</evidence>
<dbReference type="SUPFAM" id="SSF48317">
    <property type="entry name" value="Acid phosphatase/Vanadium-dependent haloperoxidase"/>
    <property type="match status" value="1"/>
</dbReference>
<dbReference type="Pfam" id="PF01569">
    <property type="entry name" value="PAP2"/>
    <property type="match status" value="1"/>
</dbReference>
<dbReference type="EMBL" id="RXFM01000048">
    <property type="protein sequence ID" value="RST65821.1"/>
    <property type="molecule type" value="Genomic_DNA"/>
</dbReference>
<keyword evidence="4" id="KW-1185">Reference proteome</keyword>
<name>A0A429XIU6_9RICK</name>
<feature type="transmembrane region" description="Helical" evidence="1">
    <location>
        <begin position="192"/>
        <end position="213"/>
    </location>
</feature>